<dbReference type="GO" id="GO:0003676">
    <property type="term" value="F:nucleic acid binding"/>
    <property type="evidence" value="ECO:0007669"/>
    <property type="project" value="InterPro"/>
</dbReference>
<dbReference type="PROSITE" id="PS51194">
    <property type="entry name" value="HELICASE_CTER"/>
    <property type="match status" value="1"/>
</dbReference>
<evidence type="ECO:0000313" key="9">
    <source>
        <dbReference type="Proteomes" id="UP000005237"/>
    </source>
</evidence>
<dbReference type="Pfam" id="PF00271">
    <property type="entry name" value="Helicase_C"/>
    <property type="match status" value="1"/>
</dbReference>
<dbReference type="OMA" id="CKKEGPY"/>
<dbReference type="Gene3D" id="3.40.50.300">
    <property type="entry name" value="P-loop containing nucleotide triphosphate hydrolases"/>
    <property type="match status" value="2"/>
</dbReference>
<evidence type="ECO:0000313" key="8">
    <source>
        <dbReference type="EnsemblMetazoa" id="CJA03387.1"/>
    </source>
</evidence>
<evidence type="ECO:0000256" key="4">
    <source>
        <dbReference type="ARBA" id="ARBA00022840"/>
    </source>
</evidence>
<dbReference type="SMART" id="SM00490">
    <property type="entry name" value="HELICc"/>
    <property type="match status" value="1"/>
</dbReference>
<dbReference type="InterPro" id="IPR050079">
    <property type="entry name" value="DEAD_box_RNA_helicase"/>
</dbReference>
<sequence>MTLPWDEDGGGAPVRQEFAGLVVPPEYSRAMDFSKIDTKYLTSDTRKYLRTLPNIKGAQNDDEAFEEYDNFCEEKIRIQFSDEDKPSPGPDFGTHQDPQIALSDPRISNNLISLNVRKLNAVQRKAIPLIRSGYGLLLQAPTGIGKTYSFLIPAVERALEERAMNPKVTEKPSPSVLIMTSTGRLITQIYTRCCLMMGVVSDERVEQVNEIKLELMTSGCAVTSGQCDIAFATMGKLEAAIKDDQICLDNLKLMILDEADKMVDESAFGMLVDWVFEQVPEEVRKRLQCCFFSATYTEFHGCISLSSLQSKMFGDNKYAALICPRKPGYIDQRVIRIPRSGKNFKTHESLVKMAKVFSLIDQDLEKTGCSKQGPFKETILIFCETVQRVSQVTMALRLAGYNFKPLSRMISKVQQQVTLNDLAHAKINGVVASNLMARGIDIPSIRHTIVMEMSMEFNTYKHRIGRVGRDGSGGKSTVFVAEQNLFGREGNNIEALVEFLIENEQKLPKWLEEWYNDRLEQYARVD</sequence>
<evidence type="ECO:0008006" key="10">
    <source>
        <dbReference type="Google" id="ProtNLM"/>
    </source>
</evidence>
<comment type="similarity">
    <text evidence="5">Belongs to the DEAD box helicase family.</text>
</comment>
<keyword evidence="2 5" id="KW-0378">Hydrolase</keyword>
<keyword evidence="9" id="KW-1185">Reference proteome</keyword>
<evidence type="ECO:0000259" key="7">
    <source>
        <dbReference type="PROSITE" id="PS51194"/>
    </source>
</evidence>
<name>A0A8R1HJC1_CAEJA</name>
<dbReference type="SMART" id="SM00487">
    <property type="entry name" value="DEXDc"/>
    <property type="match status" value="1"/>
</dbReference>
<dbReference type="InterPro" id="IPR000629">
    <property type="entry name" value="RNA-helicase_DEAD-box_CS"/>
</dbReference>
<dbReference type="EnsemblMetazoa" id="CJA03387.1">
    <property type="protein sequence ID" value="CJA03387.1"/>
    <property type="gene ID" value="WBGene00122591"/>
</dbReference>
<evidence type="ECO:0000256" key="5">
    <source>
        <dbReference type="RuleBase" id="RU000492"/>
    </source>
</evidence>
<dbReference type="CDD" id="cd18787">
    <property type="entry name" value="SF2_C_DEAD"/>
    <property type="match status" value="1"/>
</dbReference>
<keyword evidence="4 5" id="KW-0067">ATP-binding</keyword>
<dbReference type="Proteomes" id="UP000005237">
    <property type="component" value="Unassembled WGS sequence"/>
</dbReference>
<feature type="domain" description="Helicase ATP-binding" evidence="6">
    <location>
        <begin position="127"/>
        <end position="314"/>
    </location>
</feature>
<dbReference type="GO" id="GO:0043186">
    <property type="term" value="C:P granule"/>
    <property type="evidence" value="ECO:0007669"/>
    <property type="project" value="UniProtKB-ARBA"/>
</dbReference>
<evidence type="ECO:0000256" key="2">
    <source>
        <dbReference type="ARBA" id="ARBA00022801"/>
    </source>
</evidence>
<dbReference type="InterPro" id="IPR001650">
    <property type="entry name" value="Helicase_C-like"/>
</dbReference>
<organism evidence="8 9">
    <name type="scientific">Caenorhabditis japonica</name>
    <dbReference type="NCBI Taxonomy" id="281687"/>
    <lineage>
        <taxon>Eukaryota</taxon>
        <taxon>Metazoa</taxon>
        <taxon>Ecdysozoa</taxon>
        <taxon>Nematoda</taxon>
        <taxon>Chromadorea</taxon>
        <taxon>Rhabditida</taxon>
        <taxon>Rhabditina</taxon>
        <taxon>Rhabditomorpha</taxon>
        <taxon>Rhabditoidea</taxon>
        <taxon>Rhabditidae</taxon>
        <taxon>Peloderinae</taxon>
        <taxon>Caenorhabditis</taxon>
    </lineage>
</organism>
<keyword evidence="1 5" id="KW-0547">Nucleotide-binding</keyword>
<keyword evidence="3 5" id="KW-0347">Helicase</keyword>
<accession>A0A8R1HJC1</accession>
<reference evidence="8" key="2">
    <citation type="submission" date="2022-06" db="UniProtKB">
        <authorList>
            <consortium name="EnsemblMetazoa"/>
        </authorList>
    </citation>
    <scope>IDENTIFICATION</scope>
    <source>
        <strain evidence="8">DF5081</strain>
    </source>
</reference>
<dbReference type="InterPro" id="IPR027417">
    <property type="entry name" value="P-loop_NTPase"/>
</dbReference>
<dbReference type="GO" id="GO:0016787">
    <property type="term" value="F:hydrolase activity"/>
    <property type="evidence" value="ECO:0007669"/>
    <property type="project" value="UniProtKB-KW"/>
</dbReference>
<dbReference type="GO" id="GO:0005524">
    <property type="term" value="F:ATP binding"/>
    <property type="evidence" value="ECO:0007669"/>
    <property type="project" value="UniProtKB-KW"/>
</dbReference>
<dbReference type="InterPro" id="IPR014001">
    <property type="entry name" value="Helicase_ATP-bd"/>
</dbReference>
<dbReference type="PROSITE" id="PS51192">
    <property type="entry name" value="HELICASE_ATP_BIND_1"/>
    <property type="match status" value="1"/>
</dbReference>
<dbReference type="AlphaFoldDB" id="A0A8R1HJC1"/>
<dbReference type="SUPFAM" id="SSF52540">
    <property type="entry name" value="P-loop containing nucleoside triphosphate hydrolases"/>
    <property type="match status" value="1"/>
</dbReference>
<feature type="domain" description="Helicase C-terminal" evidence="7">
    <location>
        <begin position="359"/>
        <end position="515"/>
    </location>
</feature>
<evidence type="ECO:0000256" key="1">
    <source>
        <dbReference type="ARBA" id="ARBA00022741"/>
    </source>
</evidence>
<dbReference type="GO" id="GO:0003724">
    <property type="term" value="F:RNA helicase activity"/>
    <property type="evidence" value="ECO:0007669"/>
    <property type="project" value="TreeGrafter"/>
</dbReference>
<dbReference type="GO" id="GO:0005829">
    <property type="term" value="C:cytosol"/>
    <property type="evidence" value="ECO:0007669"/>
    <property type="project" value="TreeGrafter"/>
</dbReference>
<evidence type="ECO:0000256" key="3">
    <source>
        <dbReference type="ARBA" id="ARBA00022806"/>
    </source>
</evidence>
<protein>
    <recommendedName>
        <fullName evidence="10">RNA helicase</fullName>
    </recommendedName>
</protein>
<evidence type="ECO:0000259" key="6">
    <source>
        <dbReference type="PROSITE" id="PS51192"/>
    </source>
</evidence>
<proteinExistence type="inferred from homology"/>
<dbReference type="Pfam" id="PF00270">
    <property type="entry name" value="DEAD"/>
    <property type="match status" value="1"/>
</dbReference>
<dbReference type="InterPro" id="IPR011545">
    <property type="entry name" value="DEAD/DEAH_box_helicase_dom"/>
</dbReference>
<reference evidence="9" key="1">
    <citation type="submission" date="2010-08" db="EMBL/GenBank/DDBJ databases">
        <authorList>
            <consortium name="Caenorhabditis japonica Sequencing Consortium"/>
            <person name="Wilson R.K."/>
        </authorList>
    </citation>
    <scope>NUCLEOTIDE SEQUENCE [LARGE SCALE GENOMIC DNA]</scope>
    <source>
        <strain evidence="9">DF5081</strain>
    </source>
</reference>
<dbReference type="PANTHER" id="PTHR47959:SF1">
    <property type="entry name" value="ATP-DEPENDENT RNA HELICASE DBPA"/>
    <property type="match status" value="1"/>
</dbReference>
<dbReference type="PROSITE" id="PS00039">
    <property type="entry name" value="DEAD_ATP_HELICASE"/>
    <property type="match status" value="1"/>
</dbReference>
<dbReference type="PANTHER" id="PTHR47959">
    <property type="entry name" value="ATP-DEPENDENT RNA HELICASE RHLE-RELATED"/>
    <property type="match status" value="1"/>
</dbReference>